<dbReference type="EMBL" id="WNLP01000001">
    <property type="protein sequence ID" value="MUH58802.1"/>
    <property type="molecule type" value="Genomic_DNA"/>
</dbReference>
<proteinExistence type="predicted"/>
<keyword evidence="3" id="KW-1185">Reference proteome</keyword>
<evidence type="ECO:0000313" key="2">
    <source>
        <dbReference type="EMBL" id="MUH58802.1"/>
    </source>
</evidence>
<accession>A0A7K1J2K7</accession>
<organism evidence="2 3">
    <name type="scientific">Bifidobacterium canis</name>
    <dbReference type="NCBI Taxonomy" id="2610880"/>
    <lineage>
        <taxon>Bacteria</taxon>
        <taxon>Bacillati</taxon>
        <taxon>Actinomycetota</taxon>
        <taxon>Actinomycetes</taxon>
        <taxon>Bifidobacteriales</taxon>
        <taxon>Bifidobacteriaceae</taxon>
        <taxon>Bifidobacterium</taxon>
    </lineage>
</organism>
<comment type="caution">
    <text evidence="2">The sequence shown here is derived from an EMBL/GenBank/DDBJ whole genome shotgun (WGS) entry which is preliminary data.</text>
</comment>
<dbReference type="InterPro" id="IPR020378">
    <property type="entry name" value="DUF4186"/>
</dbReference>
<protein>
    <recommendedName>
        <fullName evidence="4">Cytoplasmic protein</fullName>
    </recommendedName>
</protein>
<evidence type="ECO:0008006" key="4">
    <source>
        <dbReference type="Google" id="ProtNLM"/>
    </source>
</evidence>
<evidence type="ECO:0000256" key="1">
    <source>
        <dbReference type="SAM" id="MobiDB-lite"/>
    </source>
</evidence>
<sequence>MFEAIDHAGDANMLETMGHDMPVEAATPEPSDEEQWIAWSLQRLAGSPFRAKFQLSDADRAYARAKGKATIDRHAHEMLRDRVGAAYPKKDGKQTPWKGHPVFTAQHATATCCRGCIMRWHHIPKGQPLTEAQIDRLAALVMAWIERDLRRHPEQGELNVDPAVPTPSTPKRKAHAKENLAENVMDPLF</sequence>
<dbReference type="Pfam" id="PF13811">
    <property type="entry name" value="DUF4186"/>
    <property type="match status" value="1"/>
</dbReference>
<reference evidence="2 3" key="1">
    <citation type="submission" date="2019-09" db="EMBL/GenBank/DDBJ databases">
        <title>Bifidobacterium canis sp. nov., isolated from the digestive tract of German Shepherd dog puppy.</title>
        <authorList>
            <person name="Bunesova V."/>
        </authorList>
    </citation>
    <scope>NUCLEOTIDE SEQUENCE [LARGE SCALE GENOMIC DNA]</scope>
    <source>
        <strain evidence="2 3">GSD1FS</strain>
    </source>
</reference>
<evidence type="ECO:0000313" key="3">
    <source>
        <dbReference type="Proteomes" id="UP000487882"/>
    </source>
</evidence>
<dbReference type="Proteomes" id="UP000487882">
    <property type="component" value="Unassembled WGS sequence"/>
</dbReference>
<gene>
    <name evidence="2" type="ORF">GSD1FS_0094</name>
</gene>
<name>A0A7K1J2K7_9BIFI</name>
<dbReference type="AlphaFoldDB" id="A0A7K1J2K7"/>
<feature type="region of interest" description="Disordered" evidence="1">
    <location>
        <begin position="155"/>
        <end position="189"/>
    </location>
</feature>